<accession>A0A8R7NZU1</accession>
<dbReference type="InterPro" id="IPR011009">
    <property type="entry name" value="Kinase-like_dom_sf"/>
</dbReference>
<dbReference type="EnsemblPlants" id="TuG1812G0100000341.01.T02">
    <property type="protein sequence ID" value="TuG1812G0100000341.01.T02"/>
    <property type="gene ID" value="TuG1812G0100000341.01"/>
</dbReference>
<dbReference type="SUPFAM" id="SSF54236">
    <property type="entry name" value="Ubiquitin-like"/>
    <property type="match status" value="1"/>
</dbReference>
<sequence>MASPSDMPKEPPAATIQVQVQWCGTDYPVGVKADADIGELKRKTCEVTGLPSKRQKHMNPKNKEYNDDHPIGLLQPPHMTDLISLNNKVAYDIYKDHFFGEKPTCSVKATKDRIVDFDGSRTKLYKGKYQVGSMEIQCLIKFYQPEDRADLLRSIELTRTWKHPNLLVMETLYKETGNQVQRLVLSPDTVNGSLQGYINSRKEKGEDVISKANGSFTDFFLKMILDLCAVLDQMVKRRVCPRKLGMQNLYLKSVENAEPELKILFDKDILEE</sequence>
<dbReference type="Gramene" id="TuG1812G0100000341.01.T02">
    <property type="protein sequence ID" value="TuG1812G0100000341.01.T02"/>
    <property type="gene ID" value="TuG1812G0100000341.01"/>
</dbReference>
<dbReference type="Proteomes" id="UP000015106">
    <property type="component" value="Chromosome 1"/>
</dbReference>
<evidence type="ECO:0008006" key="3">
    <source>
        <dbReference type="Google" id="ProtNLM"/>
    </source>
</evidence>
<dbReference type="Gene3D" id="3.10.20.90">
    <property type="entry name" value="Phosphatidylinositol 3-kinase Catalytic Subunit, Chain A, domain 1"/>
    <property type="match status" value="1"/>
</dbReference>
<dbReference type="AlphaFoldDB" id="A0A8R7NZU1"/>
<dbReference type="InterPro" id="IPR029071">
    <property type="entry name" value="Ubiquitin-like_domsf"/>
</dbReference>
<reference evidence="1" key="2">
    <citation type="submission" date="2018-03" db="EMBL/GenBank/DDBJ databases">
        <title>The Triticum urartu genome reveals the dynamic nature of wheat genome evolution.</title>
        <authorList>
            <person name="Ling H."/>
            <person name="Ma B."/>
            <person name="Shi X."/>
            <person name="Liu H."/>
            <person name="Dong L."/>
            <person name="Sun H."/>
            <person name="Cao Y."/>
            <person name="Gao Q."/>
            <person name="Zheng S."/>
            <person name="Li Y."/>
            <person name="Yu Y."/>
            <person name="Du H."/>
            <person name="Qi M."/>
            <person name="Li Y."/>
            <person name="Yu H."/>
            <person name="Cui Y."/>
            <person name="Wang N."/>
            <person name="Chen C."/>
            <person name="Wu H."/>
            <person name="Zhao Y."/>
            <person name="Zhang J."/>
            <person name="Li Y."/>
            <person name="Zhou W."/>
            <person name="Zhang B."/>
            <person name="Hu W."/>
            <person name="Eijk M."/>
            <person name="Tang J."/>
            <person name="Witsenboer H."/>
            <person name="Zhao S."/>
            <person name="Li Z."/>
            <person name="Zhang A."/>
            <person name="Wang D."/>
            <person name="Liang C."/>
        </authorList>
    </citation>
    <scope>NUCLEOTIDE SEQUENCE [LARGE SCALE GENOMIC DNA]</scope>
    <source>
        <strain evidence="1">cv. G1812</strain>
    </source>
</reference>
<reference evidence="2" key="1">
    <citation type="journal article" date="2013" name="Nature">
        <title>Draft genome of the wheat A-genome progenitor Triticum urartu.</title>
        <authorList>
            <person name="Ling H.Q."/>
            <person name="Zhao S."/>
            <person name="Liu D."/>
            <person name="Wang J."/>
            <person name="Sun H."/>
            <person name="Zhang C."/>
            <person name="Fan H."/>
            <person name="Li D."/>
            <person name="Dong L."/>
            <person name="Tao Y."/>
            <person name="Gao C."/>
            <person name="Wu H."/>
            <person name="Li Y."/>
            <person name="Cui Y."/>
            <person name="Guo X."/>
            <person name="Zheng S."/>
            <person name="Wang B."/>
            <person name="Yu K."/>
            <person name="Liang Q."/>
            <person name="Yang W."/>
            <person name="Lou X."/>
            <person name="Chen J."/>
            <person name="Feng M."/>
            <person name="Jian J."/>
            <person name="Zhang X."/>
            <person name="Luo G."/>
            <person name="Jiang Y."/>
            <person name="Liu J."/>
            <person name="Wang Z."/>
            <person name="Sha Y."/>
            <person name="Zhang B."/>
            <person name="Wu H."/>
            <person name="Tang D."/>
            <person name="Shen Q."/>
            <person name="Xue P."/>
            <person name="Zou S."/>
            <person name="Wang X."/>
            <person name="Liu X."/>
            <person name="Wang F."/>
            <person name="Yang Y."/>
            <person name="An X."/>
            <person name="Dong Z."/>
            <person name="Zhang K."/>
            <person name="Zhang X."/>
            <person name="Luo M.C."/>
            <person name="Dvorak J."/>
            <person name="Tong Y."/>
            <person name="Wang J."/>
            <person name="Yang H."/>
            <person name="Li Z."/>
            <person name="Wang D."/>
            <person name="Zhang A."/>
            <person name="Wang J."/>
        </authorList>
    </citation>
    <scope>NUCLEOTIDE SEQUENCE</scope>
    <source>
        <strain evidence="2">cv. G1812</strain>
    </source>
</reference>
<evidence type="ECO:0000313" key="2">
    <source>
        <dbReference type="Proteomes" id="UP000015106"/>
    </source>
</evidence>
<name>A0A8R7NZU1_TRIUA</name>
<proteinExistence type="predicted"/>
<organism evidence="1 2">
    <name type="scientific">Triticum urartu</name>
    <name type="common">Red wild einkorn</name>
    <name type="synonym">Crithodium urartu</name>
    <dbReference type="NCBI Taxonomy" id="4572"/>
    <lineage>
        <taxon>Eukaryota</taxon>
        <taxon>Viridiplantae</taxon>
        <taxon>Streptophyta</taxon>
        <taxon>Embryophyta</taxon>
        <taxon>Tracheophyta</taxon>
        <taxon>Spermatophyta</taxon>
        <taxon>Magnoliopsida</taxon>
        <taxon>Liliopsida</taxon>
        <taxon>Poales</taxon>
        <taxon>Poaceae</taxon>
        <taxon>BOP clade</taxon>
        <taxon>Pooideae</taxon>
        <taxon>Triticodae</taxon>
        <taxon>Triticeae</taxon>
        <taxon>Triticinae</taxon>
        <taxon>Triticum</taxon>
    </lineage>
</organism>
<keyword evidence="2" id="KW-1185">Reference proteome</keyword>
<reference evidence="1" key="3">
    <citation type="submission" date="2022-06" db="UniProtKB">
        <authorList>
            <consortium name="EnsemblPlants"/>
        </authorList>
    </citation>
    <scope>IDENTIFICATION</scope>
</reference>
<evidence type="ECO:0000313" key="1">
    <source>
        <dbReference type="EnsemblPlants" id="TuG1812G0100000341.01.T02"/>
    </source>
</evidence>
<protein>
    <recommendedName>
        <fullName evidence="3">Protein kinase domain-containing protein</fullName>
    </recommendedName>
</protein>
<dbReference type="SUPFAM" id="SSF56112">
    <property type="entry name" value="Protein kinase-like (PK-like)"/>
    <property type="match status" value="1"/>
</dbReference>